<evidence type="ECO:0008006" key="3">
    <source>
        <dbReference type="Google" id="ProtNLM"/>
    </source>
</evidence>
<accession>A0ABN9RTD7</accession>
<protein>
    <recommendedName>
        <fullName evidence="3">Cellulase</fullName>
    </recommendedName>
</protein>
<gene>
    <name evidence="1" type="ORF">PCOR1329_LOCUS22549</name>
</gene>
<comment type="caution">
    <text evidence="1">The sequence shown here is derived from an EMBL/GenBank/DDBJ whole genome shotgun (WGS) entry which is preliminary data.</text>
</comment>
<evidence type="ECO:0000313" key="2">
    <source>
        <dbReference type="Proteomes" id="UP001189429"/>
    </source>
</evidence>
<evidence type="ECO:0000313" key="1">
    <source>
        <dbReference type="EMBL" id="CAK0821143.1"/>
    </source>
</evidence>
<reference evidence="1" key="1">
    <citation type="submission" date="2023-10" db="EMBL/GenBank/DDBJ databases">
        <authorList>
            <person name="Chen Y."/>
            <person name="Shah S."/>
            <person name="Dougan E. K."/>
            <person name="Thang M."/>
            <person name="Chan C."/>
        </authorList>
    </citation>
    <scope>NUCLEOTIDE SEQUENCE [LARGE SCALE GENOMIC DNA]</scope>
</reference>
<name>A0ABN9RTD7_9DINO</name>
<dbReference type="EMBL" id="CAUYUJ010007557">
    <property type="protein sequence ID" value="CAK0821143.1"/>
    <property type="molecule type" value="Genomic_DNA"/>
</dbReference>
<keyword evidence="2" id="KW-1185">Reference proteome</keyword>
<sequence length="95" mass="10301">MPRVSSYMRGADSCKTNLKWQDWGEDLYLASCFEQVIMVPGIGDISISGDDVCKGEGSAAGPSTGATCWDGEKASYHPFKNAGDWFRCHDQTTTG</sequence>
<organism evidence="1 2">
    <name type="scientific">Prorocentrum cordatum</name>
    <dbReference type="NCBI Taxonomy" id="2364126"/>
    <lineage>
        <taxon>Eukaryota</taxon>
        <taxon>Sar</taxon>
        <taxon>Alveolata</taxon>
        <taxon>Dinophyceae</taxon>
        <taxon>Prorocentrales</taxon>
        <taxon>Prorocentraceae</taxon>
        <taxon>Prorocentrum</taxon>
    </lineage>
</organism>
<dbReference type="Proteomes" id="UP001189429">
    <property type="component" value="Unassembled WGS sequence"/>
</dbReference>
<proteinExistence type="predicted"/>